<evidence type="ECO:0000313" key="1">
    <source>
        <dbReference type="EMBL" id="MDR7094242.1"/>
    </source>
</evidence>
<dbReference type="Proteomes" id="UP001265550">
    <property type="component" value="Unassembled WGS sequence"/>
</dbReference>
<evidence type="ECO:0008006" key="3">
    <source>
        <dbReference type="Google" id="ProtNLM"/>
    </source>
</evidence>
<sequence>MNDTRRYAKTPRAWEALARPDVVGRQAHTLLLMANGRRTERELALLLGGDVKELLQSLHQRGYLHCAASATTSEDDDALAGA</sequence>
<name>A0ABU1V9X5_9BURK</name>
<evidence type="ECO:0000313" key="2">
    <source>
        <dbReference type="Proteomes" id="UP001265550"/>
    </source>
</evidence>
<organism evidence="1 2">
    <name type="scientific">Hydrogenophaga laconesensis</name>
    <dbReference type="NCBI Taxonomy" id="1805971"/>
    <lineage>
        <taxon>Bacteria</taxon>
        <taxon>Pseudomonadati</taxon>
        <taxon>Pseudomonadota</taxon>
        <taxon>Betaproteobacteria</taxon>
        <taxon>Burkholderiales</taxon>
        <taxon>Comamonadaceae</taxon>
        <taxon>Hydrogenophaga</taxon>
    </lineage>
</organism>
<dbReference type="RefSeq" id="WP_204733059.1">
    <property type="nucleotide sequence ID" value="NZ_JAVDWE010000004.1"/>
</dbReference>
<proteinExistence type="predicted"/>
<protein>
    <recommendedName>
        <fullName evidence="3">MarR family transcriptional regulator</fullName>
    </recommendedName>
</protein>
<gene>
    <name evidence="1" type="ORF">J2X09_001980</name>
</gene>
<dbReference type="EMBL" id="JAVDWE010000004">
    <property type="protein sequence ID" value="MDR7094242.1"/>
    <property type="molecule type" value="Genomic_DNA"/>
</dbReference>
<comment type="caution">
    <text evidence="1">The sequence shown here is derived from an EMBL/GenBank/DDBJ whole genome shotgun (WGS) entry which is preliminary data.</text>
</comment>
<reference evidence="1 2" key="1">
    <citation type="submission" date="2023-07" db="EMBL/GenBank/DDBJ databases">
        <title>Sorghum-associated microbial communities from plants grown in Nebraska, USA.</title>
        <authorList>
            <person name="Schachtman D."/>
        </authorList>
    </citation>
    <scope>NUCLEOTIDE SEQUENCE [LARGE SCALE GENOMIC DNA]</scope>
    <source>
        <strain evidence="1 2">BE240</strain>
    </source>
</reference>
<keyword evidence="2" id="KW-1185">Reference proteome</keyword>
<accession>A0ABU1V9X5</accession>